<keyword evidence="5" id="KW-0378">Hydrolase</keyword>
<evidence type="ECO:0000256" key="2">
    <source>
        <dbReference type="ARBA" id="ARBA00023157"/>
    </source>
</evidence>
<dbReference type="Pfam" id="PF13385">
    <property type="entry name" value="Laminin_G_3"/>
    <property type="match status" value="1"/>
</dbReference>
<dbReference type="AlphaFoldDB" id="A0A7W7I6K0"/>
<dbReference type="InterPro" id="IPR013320">
    <property type="entry name" value="ConA-like_dom_sf"/>
</dbReference>
<dbReference type="GO" id="GO:0004527">
    <property type="term" value="F:exonuclease activity"/>
    <property type="evidence" value="ECO:0007669"/>
    <property type="project" value="UniProtKB-KW"/>
</dbReference>
<feature type="domain" description="LamG-like jellyroll fold" evidence="4">
    <location>
        <begin position="411"/>
        <end position="550"/>
    </location>
</feature>
<dbReference type="InterPro" id="IPR005135">
    <property type="entry name" value="Endo/exonuclease/phosphatase"/>
</dbReference>
<feature type="signal peptide" evidence="3">
    <location>
        <begin position="1"/>
        <end position="16"/>
    </location>
</feature>
<accession>A0A7W7I6K0</accession>
<keyword evidence="6" id="KW-1185">Reference proteome</keyword>
<protein>
    <submittedName>
        <fullName evidence="5">Endonuclease/exonuclease/phosphatase family metal-dependent hydrolase</fullName>
    </submittedName>
</protein>
<dbReference type="SUPFAM" id="SSF49899">
    <property type="entry name" value="Concanavalin A-like lectins/glucanases"/>
    <property type="match status" value="1"/>
</dbReference>
<reference evidence="5 6" key="1">
    <citation type="submission" date="2020-08" db="EMBL/GenBank/DDBJ databases">
        <title>Sequencing the genomes of 1000 actinobacteria strains.</title>
        <authorList>
            <person name="Klenk H.-P."/>
        </authorList>
    </citation>
    <scope>NUCLEOTIDE SEQUENCE [LARGE SCALE GENOMIC DNA]</scope>
    <source>
        <strain evidence="5 6">DSM 43149</strain>
    </source>
</reference>
<keyword evidence="5" id="KW-0540">Nuclease</keyword>
<dbReference type="InterPro" id="IPR036691">
    <property type="entry name" value="Endo/exonu/phosph_ase_sf"/>
</dbReference>
<dbReference type="Pfam" id="PF03372">
    <property type="entry name" value="Exo_endo_phos"/>
    <property type="match status" value="1"/>
</dbReference>
<dbReference type="SUPFAM" id="SSF56219">
    <property type="entry name" value="DNase I-like"/>
    <property type="match status" value="1"/>
</dbReference>
<comment type="caution">
    <text evidence="5">The sequence shown here is derived from an EMBL/GenBank/DDBJ whole genome shotgun (WGS) entry which is preliminary data.</text>
</comment>
<evidence type="ECO:0000313" key="5">
    <source>
        <dbReference type="EMBL" id="MBB4767426.1"/>
    </source>
</evidence>
<keyword evidence="2" id="KW-1015">Disulfide bond</keyword>
<gene>
    <name evidence="5" type="ORF">BJ971_007982</name>
</gene>
<name>A0A7W7I6K0_9ACTN</name>
<feature type="chain" id="PRO_5031296339" evidence="3">
    <location>
        <begin position="17"/>
        <end position="558"/>
    </location>
</feature>
<keyword evidence="5" id="KW-0269">Exonuclease</keyword>
<dbReference type="GO" id="GO:0004519">
    <property type="term" value="F:endonuclease activity"/>
    <property type="evidence" value="ECO:0007669"/>
    <property type="project" value="UniProtKB-KW"/>
</dbReference>
<evidence type="ECO:0000313" key="6">
    <source>
        <dbReference type="Proteomes" id="UP000578112"/>
    </source>
</evidence>
<proteinExistence type="predicted"/>
<sequence>MAAVLLSVALPTSALAETTTPGDPNGRAFASDAIKAITWNMCGEGGGSTPAKSGYCPDRNKPQAKADALGKLVRSRGANVVLLQEVCAGTLNNAERGKSLLTLIQENLGSEWSFEWEPTTRAGGSPETHCRGALSGTYATAIGVRGTIASHDSTSLQQPMPDGHLSIPAGQEWSYVLCAKVTGWQTRICNAHLTNYDKVSNPDAPPLVYSDQVGIVRNAVAGYPWVLLGGDFNTTSRDALQPLYSLMPECDQQSYYTNDGGDASNETTYHGYLGVTADSDGKIVSYTNSDIKIDYLFSTAGFAQCDSRTSLADHADYHGTVQPDCSTKRDPAVCQPTGVSDHAPLYGELKGSASLAYQLRETSGVTATDSSANHHDGSLEPGVTWNTAEAAATFDGTGEITGPEAVLGTTYGFSISAWVKVAPGSSTVAAVSQDGTEISGFILWYEADDKTWRFGMPTGDTTGWRVDRAVSTSQAQPGVWTHLTGVHDQRNNLLTLYVNGRKAGQAAHLAPWPAKGPFVVGRDKVNGRENAFWTGSIRDVRVFGYPLNDAQANNLASS</sequence>
<dbReference type="EMBL" id="JACHNH010000001">
    <property type="protein sequence ID" value="MBB4767426.1"/>
    <property type="molecule type" value="Genomic_DNA"/>
</dbReference>
<evidence type="ECO:0000259" key="4">
    <source>
        <dbReference type="SMART" id="SM00560"/>
    </source>
</evidence>
<dbReference type="SMART" id="SM00560">
    <property type="entry name" value="LamGL"/>
    <property type="match status" value="1"/>
</dbReference>
<evidence type="ECO:0000256" key="3">
    <source>
        <dbReference type="SAM" id="SignalP"/>
    </source>
</evidence>
<organism evidence="5 6">
    <name type="scientific">Actinoplanes digitatis</name>
    <dbReference type="NCBI Taxonomy" id="1868"/>
    <lineage>
        <taxon>Bacteria</taxon>
        <taxon>Bacillati</taxon>
        <taxon>Actinomycetota</taxon>
        <taxon>Actinomycetes</taxon>
        <taxon>Micromonosporales</taxon>
        <taxon>Micromonosporaceae</taxon>
        <taxon>Actinoplanes</taxon>
    </lineage>
</organism>
<keyword evidence="5" id="KW-0255">Endonuclease</keyword>
<keyword evidence="1 3" id="KW-0732">Signal</keyword>
<dbReference type="Gene3D" id="3.60.10.10">
    <property type="entry name" value="Endonuclease/exonuclease/phosphatase"/>
    <property type="match status" value="1"/>
</dbReference>
<dbReference type="Gene3D" id="2.60.120.200">
    <property type="match status" value="1"/>
</dbReference>
<dbReference type="Proteomes" id="UP000578112">
    <property type="component" value="Unassembled WGS sequence"/>
</dbReference>
<dbReference type="InterPro" id="IPR006558">
    <property type="entry name" value="LamG-like"/>
</dbReference>
<evidence type="ECO:0000256" key="1">
    <source>
        <dbReference type="ARBA" id="ARBA00022729"/>
    </source>
</evidence>